<accession>A0A0F9I402</accession>
<proteinExistence type="predicted"/>
<gene>
    <name evidence="1" type="ORF">LCGC14_1987970</name>
</gene>
<name>A0A0F9I402_9ZZZZ</name>
<dbReference type="EMBL" id="LAZR01022360">
    <property type="protein sequence ID" value="KKL82122.1"/>
    <property type="molecule type" value="Genomic_DNA"/>
</dbReference>
<dbReference type="AlphaFoldDB" id="A0A0F9I402"/>
<evidence type="ECO:0000313" key="1">
    <source>
        <dbReference type="EMBL" id="KKL82122.1"/>
    </source>
</evidence>
<reference evidence="1" key="1">
    <citation type="journal article" date="2015" name="Nature">
        <title>Complex archaea that bridge the gap between prokaryotes and eukaryotes.</title>
        <authorList>
            <person name="Spang A."/>
            <person name="Saw J.H."/>
            <person name="Jorgensen S.L."/>
            <person name="Zaremba-Niedzwiedzka K."/>
            <person name="Martijn J."/>
            <person name="Lind A.E."/>
            <person name="van Eijk R."/>
            <person name="Schleper C."/>
            <person name="Guy L."/>
            <person name="Ettema T.J."/>
        </authorList>
    </citation>
    <scope>NUCLEOTIDE SEQUENCE</scope>
</reference>
<sequence length="114" mass="13545">EMKICYCHRNYEVPLIYTFAWNGAEYWCPYCDKHEGMMEAGEEVPETDELNKRLELYKEATKEYIHAVGVSVCISTKWKGEQLKPDDLPDEEKIRLKKIREEGWKLNVKVEDLK</sequence>
<feature type="non-terminal residue" evidence="1">
    <location>
        <position position="1"/>
    </location>
</feature>
<comment type="caution">
    <text evidence="1">The sequence shown here is derived from an EMBL/GenBank/DDBJ whole genome shotgun (WGS) entry which is preliminary data.</text>
</comment>
<protein>
    <submittedName>
        <fullName evidence="1">Uncharacterized protein</fullName>
    </submittedName>
</protein>
<organism evidence="1">
    <name type="scientific">marine sediment metagenome</name>
    <dbReference type="NCBI Taxonomy" id="412755"/>
    <lineage>
        <taxon>unclassified sequences</taxon>
        <taxon>metagenomes</taxon>
        <taxon>ecological metagenomes</taxon>
    </lineage>
</organism>